<evidence type="ECO:0008006" key="2">
    <source>
        <dbReference type="Google" id="ProtNLM"/>
    </source>
</evidence>
<dbReference type="SUPFAM" id="SSF143081">
    <property type="entry name" value="BB1717-like"/>
    <property type="match status" value="1"/>
</dbReference>
<organism evidence="1">
    <name type="scientific">mine drainage metagenome</name>
    <dbReference type="NCBI Taxonomy" id="410659"/>
    <lineage>
        <taxon>unclassified sequences</taxon>
        <taxon>metagenomes</taxon>
        <taxon>ecological metagenomes</taxon>
    </lineage>
</organism>
<accession>A0A1J5Q594</accession>
<dbReference type="AlphaFoldDB" id="A0A1J5Q594"/>
<name>A0A1J5Q594_9ZZZZ</name>
<proteinExistence type="predicted"/>
<dbReference type="Gene3D" id="3.90.1680.20">
    <property type="match status" value="2"/>
</dbReference>
<protein>
    <recommendedName>
        <fullName evidence="2">SOS response-associated peptidase YedK</fullName>
    </recommendedName>
</protein>
<dbReference type="InterPro" id="IPR036590">
    <property type="entry name" value="SRAP-like"/>
</dbReference>
<dbReference type="EMBL" id="MLJW01001317">
    <property type="protein sequence ID" value="OIQ78873.1"/>
    <property type="molecule type" value="Genomic_DNA"/>
</dbReference>
<comment type="caution">
    <text evidence="1">The sequence shown here is derived from an EMBL/GenBank/DDBJ whole genome shotgun (WGS) entry which is preliminary data.</text>
</comment>
<reference evidence="1" key="1">
    <citation type="submission" date="2016-10" db="EMBL/GenBank/DDBJ databases">
        <title>Sequence of Gallionella enrichment culture.</title>
        <authorList>
            <person name="Poehlein A."/>
            <person name="Muehling M."/>
            <person name="Daniel R."/>
        </authorList>
    </citation>
    <scope>NUCLEOTIDE SEQUENCE</scope>
</reference>
<sequence length="282" mass="31207">MKVRAAVGETLAAIRHAVHGTNSLIGDAVAVYFRSADVALAFTEAFPLALANDTMVRTDYSPEVPFGRQEKEDVCNLYSMTTAQEAMRRLFPGLSDHAGNLPPLPEIYPDRTAPIIRTGAAGRELVMARWGLPTPPAYLVGKRSDRGVTNVRNTASAHWRRWLRPEFRCLVPFTRFAEPDHQRGGNVWFALPEEVPGFFAGIQVPQWRSVRKIKDGETVDDLFGFLTCPPNAEVAAIHPKAMPVILTKPAEWEIWLTAPATEATALQRPLDDGRLIIDSAAR</sequence>
<evidence type="ECO:0000313" key="1">
    <source>
        <dbReference type="EMBL" id="OIQ78873.1"/>
    </source>
</evidence>
<gene>
    <name evidence="1" type="ORF">GALL_394120</name>
</gene>